<sequence>MRPEYWVTYTAVAVCDKVQQSFISAHKDQPEICGRFIVKSRLVQIFLSPPSATISVTGSPKPFSSQQLNLCFCCIFHSLENSS</sequence>
<gene>
    <name evidence="1" type="ORF">OCTVUL_1B024840</name>
</gene>
<name>A0AA36BA97_OCTVU</name>
<evidence type="ECO:0000313" key="1">
    <source>
        <dbReference type="EMBL" id="CAI9730274.1"/>
    </source>
</evidence>
<accession>A0AA36BA97</accession>
<keyword evidence="2" id="KW-1185">Reference proteome</keyword>
<evidence type="ECO:0000313" key="2">
    <source>
        <dbReference type="Proteomes" id="UP001162480"/>
    </source>
</evidence>
<dbReference type="EMBL" id="OX597824">
    <property type="protein sequence ID" value="CAI9730274.1"/>
    <property type="molecule type" value="Genomic_DNA"/>
</dbReference>
<dbReference type="AlphaFoldDB" id="A0AA36BA97"/>
<protein>
    <submittedName>
        <fullName evidence="1">Uncharacterized protein</fullName>
    </submittedName>
</protein>
<reference evidence="1" key="1">
    <citation type="submission" date="2023-08" db="EMBL/GenBank/DDBJ databases">
        <authorList>
            <person name="Alioto T."/>
            <person name="Alioto T."/>
            <person name="Gomez Garrido J."/>
        </authorList>
    </citation>
    <scope>NUCLEOTIDE SEQUENCE</scope>
</reference>
<proteinExistence type="predicted"/>
<organism evidence="1 2">
    <name type="scientific">Octopus vulgaris</name>
    <name type="common">Common octopus</name>
    <dbReference type="NCBI Taxonomy" id="6645"/>
    <lineage>
        <taxon>Eukaryota</taxon>
        <taxon>Metazoa</taxon>
        <taxon>Spiralia</taxon>
        <taxon>Lophotrochozoa</taxon>
        <taxon>Mollusca</taxon>
        <taxon>Cephalopoda</taxon>
        <taxon>Coleoidea</taxon>
        <taxon>Octopodiformes</taxon>
        <taxon>Octopoda</taxon>
        <taxon>Incirrata</taxon>
        <taxon>Octopodidae</taxon>
        <taxon>Octopus</taxon>
    </lineage>
</organism>
<dbReference type="Proteomes" id="UP001162480">
    <property type="component" value="Chromosome 11"/>
</dbReference>